<accession>A0ACD4D7C6</accession>
<dbReference type="Proteomes" id="UP001061991">
    <property type="component" value="Chromosome"/>
</dbReference>
<proteinExistence type="predicted"/>
<gene>
    <name evidence="1" type="ORF">N8E88_16825</name>
</gene>
<protein>
    <submittedName>
        <fullName evidence="1">Uncharacterized protein</fullName>
    </submittedName>
</protein>
<evidence type="ECO:0000313" key="2">
    <source>
        <dbReference type="Proteomes" id="UP001061991"/>
    </source>
</evidence>
<keyword evidence="2" id="KW-1185">Reference proteome</keyword>
<name>A0ACD4D7C6_9HYPH</name>
<reference evidence="1" key="1">
    <citation type="submission" date="2022-09" db="EMBL/GenBank/DDBJ databases">
        <title>Interaction between co-microsymbionts with complementary sets of symbiotic genes in legume-rhizobium systems.</title>
        <authorList>
            <person name="Safronova V."/>
            <person name="Sazanova A."/>
            <person name="Afonin A."/>
            <person name="Chirak E."/>
        </authorList>
    </citation>
    <scope>NUCLEOTIDE SEQUENCE</scope>
    <source>
        <strain evidence="1">A18/3m</strain>
    </source>
</reference>
<dbReference type="EMBL" id="CP104973">
    <property type="protein sequence ID" value="UXN61711.1"/>
    <property type="molecule type" value="Genomic_DNA"/>
</dbReference>
<organism evidence="1 2">
    <name type="scientific">Phyllobacterium zundukense</name>
    <dbReference type="NCBI Taxonomy" id="1867719"/>
    <lineage>
        <taxon>Bacteria</taxon>
        <taxon>Pseudomonadati</taxon>
        <taxon>Pseudomonadota</taxon>
        <taxon>Alphaproteobacteria</taxon>
        <taxon>Hyphomicrobiales</taxon>
        <taxon>Phyllobacteriaceae</taxon>
        <taxon>Phyllobacterium</taxon>
    </lineage>
</organism>
<sequence length="273" mass="30691">MADHTYQIGEVTYTAEEFRRLTEDEKVEAMLEWFHQHYEDPVHRTPYNSREGGYLWVHGGPFDADNEIQSEFSGVVEFQTMQRAVEQITSDGLYEWGPVQSDDDYDDGEEYLADENGNSITDENGNRIIVSRDIPEIDYRTEMLSRLDRLETAIAGYSQNLAPRNHNNPPELIDAEVISSAQIERAQQAATALRVETAKEVPDANVLRAQATILSQLGSAIWSGVKVIAGGVAGSAAWEAISWMHNNPKEVYDSLHAVVQIAQQWADSVQGFW</sequence>
<evidence type="ECO:0000313" key="1">
    <source>
        <dbReference type="EMBL" id="UXN61711.1"/>
    </source>
</evidence>